<evidence type="ECO:0000313" key="11">
    <source>
        <dbReference type="EMBL" id="EKS33809.1"/>
    </source>
</evidence>
<keyword evidence="7 9" id="KW-1133">Transmembrane helix</keyword>
<dbReference type="GO" id="GO:0015232">
    <property type="term" value="F:heme transmembrane transporter activity"/>
    <property type="evidence" value="ECO:0007669"/>
    <property type="project" value="InterPro"/>
</dbReference>
<evidence type="ECO:0000259" key="10">
    <source>
        <dbReference type="Pfam" id="PF01578"/>
    </source>
</evidence>
<dbReference type="GO" id="GO:0005886">
    <property type="term" value="C:plasma membrane"/>
    <property type="evidence" value="ECO:0007669"/>
    <property type="project" value="UniProtKB-SubCell"/>
</dbReference>
<comment type="subcellular location">
    <subcellularLocation>
        <location evidence="9">Cell inner membrane</location>
    </subcellularLocation>
    <subcellularLocation>
        <location evidence="2">Membrane</location>
        <topology evidence="2">Multi-pass membrane protein</topology>
    </subcellularLocation>
</comment>
<reference evidence="11 12" key="1">
    <citation type="submission" date="2012-04" db="EMBL/GenBank/DDBJ databases">
        <title>The Genome Sequence of Afipia clevelandensis ATCC 49720.</title>
        <authorList>
            <consortium name="The Broad Institute Genome Sequencing Platform"/>
            <person name="Earl A."/>
            <person name="Ward D."/>
            <person name="Feldgarden M."/>
            <person name="Gevers D."/>
            <person name="Huys G."/>
            <person name="Walker B."/>
            <person name="Young S.K."/>
            <person name="Zeng Q."/>
            <person name="Gargeya S."/>
            <person name="Fitzgerald M."/>
            <person name="Haas B."/>
            <person name="Abouelleil A."/>
            <person name="Alvarado L."/>
            <person name="Arachchi H.M."/>
            <person name="Berlin A."/>
            <person name="Chapman S.B."/>
            <person name="Goldberg J."/>
            <person name="Griggs A."/>
            <person name="Gujja S."/>
            <person name="Hansen M."/>
            <person name="Howarth C."/>
            <person name="Imamovic A."/>
            <person name="Larimer J."/>
            <person name="McCowen C."/>
            <person name="Montmayeur A."/>
            <person name="Murphy C."/>
            <person name="Neiman D."/>
            <person name="Pearson M."/>
            <person name="Priest M."/>
            <person name="Roberts A."/>
            <person name="Saif S."/>
            <person name="Shea T."/>
            <person name="Sisk P."/>
            <person name="Sykes S."/>
            <person name="Wortman J."/>
            <person name="Nusbaum C."/>
            <person name="Birren B."/>
        </authorList>
    </citation>
    <scope>NUCLEOTIDE SEQUENCE [LARGE SCALE GENOMIC DNA]</scope>
    <source>
        <strain evidence="11 12">ATCC 49720</strain>
    </source>
</reference>
<evidence type="ECO:0000256" key="4">
    <source>
        <dbReference type="ARBA" id="ARBA00016463"/>
    </source>
</evidence>
<dbReference type="EMBL" id="AGWY01000012">
    <property type="protein sequence ID" value="EKS33809.1"/>
    <property type="molecule type" value="Genomic_DNA"/>
</dbReference>
<dbReference type="Proteomes" id="UP000001095">
    <property type="component" value="Unassembled WGS sequence"/>
</dbReference>
<evidence type="ECO:0000256" key="9">
    <source>
        <dbReference type="RuleBase" id="RU364092"/>
    </source>
</evidence>
<feature type="transmembrane region" description="Helical" evidence="9">
    <location>
        <begin position="155"/>
        <end position="177"/>
    </location>
</feature>
<keyword evidence="9" id="KW-0997">Cell inner membrane</keyword>
<keyword evidence="5 9" id="KW-0812">Transmembrane</keyword>
<comment type="function">
    <text evidence="1 9">Required for the export of heme to the periplasm for the biogenesis of c-type cytochromes.</text>
</comment>
<accession>K8NZB8</accession>
<evidence type="ECO:0000256" key="8">
    <source>
        <dbReference type="ARBA" id="ARBA00023136"/>
    </source>
</evidence>
<dbReference type="HOGENOM" id="CLU_066538_2_1_5"/>
<evidence type="ECO:0000313" key="12">
    <source>
        <dbReference type="Proteomes" id="UP000001095"/>
    </source>
</evidence>
<keyword evidence="9" id="KW-0813">Transport</keyword>
<protein>
    <recommendedName>
        <fullName evidence="4 9">Heme exporter protein C</fullName>
    </recommendedName>
    <alternativeName>
        <fullName evidence="9">Cytochrome c-type biogenesis protein</fullName>
    </alternativeName>
</protein>
<dbReference type="OrthoDB" id="9778550at2"/>
<feature type="transmembrane region" description="Helical" evidence="9">
    <location>
        <begin position="20"/>
        <end position="41"/>
    </location>
</feature>
<evidence type="ECO:0000256" key="7">
    <source>
        <dbReference type="ARBA" id="ARBA00022989"/>
    </source>
</evidence>
<keyword evidence="6 9" id="KW-0201">Cytochrome c-type biogenesis</keyword>
<feature type="domain" description="Cytochrome c assembly protein" evidence="10">
    <location>
        <begin position="6"/>
        <end position="181"/>
    </location>
</feature>
<gene>
    <name evidence="9" type="primary">ccmC</name>
    <name evidence="11" type="ORF">HMPREF9696_02929</name>
</gene>
<comment type="caution">
    <text evidence="11">The sequence shown here is derived from an EMBL/GenBank/DDBJ whole genome shotgun (WGS) entry which is preliminary data.</text>
</comment>
<dbReference type="AlphaFoldDB" id="K8NZB8"/>
<feature type="transmembrane region" description="Helical" evidence="9">
    <location>
        <begin position="197"/>
        <end position="219"/>
    </location>
</feature>
<dbReference type="PANTHER" id="PTHR30071">
    <property type="entry name" value="HEME EXPORTER PROTEIN C"/>
    <property type="match status" value="1"/>
</dbReference>
<evidence type="ECO:0000256" key="2">
    <source>
        <dbReference type="ARBA" id="ARBA00004141"/>
    </source>
</evidence>
<keyword evidence="12" id="KW-1185">Reference proteome</keyword>
<dbReference type="InterPro" id="IPR002541">
    <property type="entry name" value="Cyt_c_assembly"/>
</dbReference>
<evidence type="ECO:0000256" key="6">
    <source>
        <dbReference type="ARBA" id="ARBA00022748"/>
    </source>
</evidence>
<organism evidence="11 12">
    <name type="scientific">Afipia clevelandensis ATCC 49720</name>
    <dbReference type="NCBI Taxonomy" id="883079"/>
    <lineage>
        <taxon>Bacteria</taxon>
        <taxon>Pseudomonadati</taxon>
        <taxon>Pseudomonadota</taxon>
        <taxon>Alphaproteobacteria</taxon>
        <taxon>Hyphomicrobiales</taxon>
        <taxon>Nitrobacteraceae</taxon>
        <taxon>Afipia</taxon>
    </lineage>
</organism>
<sequence length="243" mass="26743">MSLIDLANPTRFLALAERVLPWLAAATAILLVVGLYLSAMAPDDYQQGATVKIMFIHVPNAWLSMFVWGIMSMAALGTLVWRHPLADVAAKAAAPLGAAFTFLALVTGSLWGRPMWGTYWEWDARLTSVLILFLMYLGIMALWRAVEDPSRAARAAAILTLVGAINIPIIKFSVDWWNTLHQGASVIRAGGPTMDRAFLIPLLVMAVAFSLLFLTLHIAAMRNEVLRRRVRSLQMMQASRPAA</sequence>
<feature type="transmembrane region" description="Helical" evidence="9">
    <location>
        <begin position="93"/>
        <end position="112"/>
    </location>
</feature>
<dbReference type="Pfam" id="PF01578">
    <property type="entry name" value="Cytochrom_C_asm"/>
    <property type="match status" value="1"/>
</dbReference>
<dbReference type="InterPro" id="IPR045062">
    <property type="entry name" value="Cyt_c_biogenesis_CcsA/CcmC"/>
</dbReference>
<dbReference type="GO" id="GO:0020037">
    <property type="term" value="F:heme binding"/>
    <property type="evidence" value="ECO:0007669"/>
    <property type="project" value="InterPro"/>
</dbReference>
<name>K8NZB8_9BRAD</name>
<dbReference type="PATRIC" id="fig|883079.3.peg.2992"/>
<keyword evidence="9" id="KW-1003">Cell membrane</keyword>
<comment type="similarity">
    <text evidence="3 9">Belongs to the CcmC/CycZ/HelC family.</text>
</comment>
<evidence type="ECO:0000256" key="1">
    <source>
        <dbReference type="ARBA" id="ARBA00002442"/>
    </source>
</evidence>
<dbReference type="NCBIfam" id="TIGR01191">
    <property type="entry name" value="ccmC"/>
    <property type="match status" value="1"/>
</dbReference>
<dbReference type="GO" id="GO:0017004">
    <property type="term" value="P:cytochrome complex assembly"/>
    <property type="evidence" value="ECO:0007669"/>
    <property type="project" value="UniProtKB-KW"/>
</dbReference>
<dbReference type="PRINTS" id="PR01386">
    <property type="entry name" value="CCMCBIOGNSIS"/>
</dbReference>
<feature type="transmembrane region" description="Helical" evidence="9">
    <location>
        <begin position="124"/>
        <end position="143"/>
    </location>
</feature>
<keyword evidence="8 9" id="KW-0472">Membrane</keyword>
<evidence type="ECO:0000256" key="5">
    <source>
        <dbReference type="ARBA" id="ARBA00022692"/>
    </source>
</evidence>
<dbReference type="RefSeq" id="WP_002713799.1">
    <property type="nucleotide sequence ID" value="NZ_KB375281.1"/>
</dbReference>
<dbReference type="InterPro" id="IPR003557">
    <property type="entry name" value="Cyt_c_biogenesis_CcmC"/>
</dbReference>
<feature type="transmembrane region" description="Helical" evidence="9">
    <location>
        <begin position="61"/>
        <end position="81"/>
    </location>
</feature>
<evidence type="ECO:0000256" key="3">
    <source>
        <dbReference type="ARBA" id="ARBA00005840"/>
    </source>
</evidence>
<dbReference type="PANTHER" id="PTHR30071:SF1">
    <property type="entry name" value="CYTOCHROME B_B6 PROTEIN-RELATED"/>
    <property type="match status" value="1"/>
</dbReference>
<proteinExistence type="inferred from homology"/>